<keyword evidence="2" id="KW-0282">Flagellum</keyword>
<keyword evidence="2" id="KW-0966">Cell projection</keyword>
<feature type="region of interest" description="Disordered" evidence="1">
    <location>
        <begin position="1"/>
        <end position="59"/>
    </location>
</feature>
<name>A0A9X3EHZ4_9GAMM</name>
<keyword evidence="2" id="KW-0969">Cilium</keyword>
<keyword evidence="3" id="KW-1185">Reference proteome</keyword>
<evidence type="ECO:0000313" key="3">
    <source>
        <dbReference type="Proteomes" id="UP001150830"/>
    </source>
</evidence>
<gene>
    <name evidence="2" type="ORF">OUO13_17965</name>
</gene>
<dbReference type="EMBL" id="JAPNOA010000058">
    <property type="protein sequence ID" value="MCY0967069.1"/>
    <property type="molecule type" value="Genomic_DNA"/>
</dbReference>
<proteinExistence type="predicted"/>
<dbReference type="AlphaFoldDB" id="A0A9X3EHZ4"/>
<dbReference type="PANTHER" id="PTHR37166">
    <property type="entry name" value="PROTEIN FLAG"/>
    <property type="match status" value="1"/>
</dbReference>
<dbReference type="SUPFAM" id="SSF160214">
    <property type="entry name" value="FlaG-like"/>
    <property type="match status" value="1"/>
</dbReference>
<dbReference type="InterPro" id="IPR035924">
    <property type="entry name" value="FlaG-like_sf"/>
</dbReference>
<dbReference type="RefSeq" id="WP_283175274.1">
    <property type="nucleotide sequence ID" value="NZ_JAPNOA010000058.1"/>
</dbReference>
<organism evidence="2 3">
    <name type="scientific">Parathalassolituus penaei</name>
    <dbReference type="NCBI Taxonomy" id="2997323"/>
    <lineage>
        <taxon>Bacteria</taxon>
        <taxon>Pseudomonadati</taxon>
        <taxon>Pseudomonadota</taxon>
        <taxon>Gammaproteobacteria</taxon>
        <taxon>Oceanospirillales</taxon>
        <taxon>Oceanospirillaceae</taxon>
        <taxon>Parathalassolituus</taxon>
    </lineage>
</organism>
<dbReference type="Proteomes" id="UP001150830">
    <property type="component" value="Unassembled WGS sequence"/>
</dbReference>
<evidence type="ECO:0000256" key="1">
    <source>
        <dbReference type="SAM" id="MobiDB-lite"/>
    </source>
</evidence>
<dbReference type="Gene3D" id="3.30.160.170">
    <property type="entry name" value="FlaG-like"/>
    <property type="match status" value="1"/>
</dbReference>
<dbReference type="PANTHER" id="PTHR37166:SF1">
    <property type="entry name" value="PROTEIN FLAG"/>
    <property type="match status" value="1"/>
</dbReference>
<dbReference type="InterPro" id="IPR005186">
    <property type="entry name" value="FlaG"/>
</dbReference>
<evidence type="ECO:0000313" key="2">
    <source>
        <dbReference type="EMBL" id="MCY0967069.1"/>
    </source>
</evidence>
<sequence length="131" mass="14215">MSEMNVSGADRISLASSSRVTSIHRDQASRSSSAASSGNQLPPAANSHESGSQAVPDIEKVQEAVSRINEYVQQSERTLNFQLDEDSGQIIVKVFDKASDELIRQIPSELALELAQKLNDEEPSLLFSAQV</sequence>
<accession>A0A9X3EHZ4</accession>
<comment type="caution">
    <text evidence="2">The sequence shown here is derived from an EMBL/GenBank/DDBJ whole genome shotgun (WGS) entry which is preliminary data.</text>
</comment>
<dbReference type="Pfam" id="PF03646">
    <property type="entry name" value="FlaG"/>
    <property type="match status" value="1"/>
</dbReference>
<reference evidence="2" key="1">
    <citation type="submission" date="2022-11" db="EMBL/GenBank/DDBJ databases">
        <title>Parathalassolutuus dongxingensis gen. nov., sp. nov., a novel member of family Oceanospirillaceae isolated from a coastal shrimp pond in Guangxi, China.</title>
        <authorList>
            <person name="Chen H."/>
        </authorList>
    </citation>
    <scope>NUCLEOTIDE SEQUENCE</scope>
    <source>
        <strain evidence="2">G-43</strain>
    </source>
</reference>
<protein>
    <submittedName>
        <fullName evidence="2">Flagellar protein FlaG</fullName>
    </submittedName>
</protein>